<evidence type="ECO:0000256" key="1">
    <source>
        <dbReference type="SAM" id="MobiDB-lite"/>
    </source>
</evidence>
<name>A0ABN8SQS1_9CNID</name>
<comment type="caution">
    <text evidence="2">The sequence shown here is derived from an EMBL/GenBank/DDBJ whole genome shotgun (WGS) entry which is preliminary data.</text>
</comment>
<feature type="region of interest" description="Disordered" evidence="1">
    <location>
        <begin position="104"/>
        <end position="125"/>
    </location>
</feature>
<reference evidence="2 3" key="1">
    <citation type="submission" date="2022-05" db="EMBL/GenBank/DDBJ databases">
        <authorList>
            <consortium name="Genoscope - CEA"/>
            <person name="William W."/>
        </authorList>
    </citation>
    <scope>NUCLEOTIDE SEQUENCE [LARGE SCALE GENOMIC DNA]</scope>
</reference>
<protein>
    <recommendedName>
        <fullName evidence="4">BZIP domain-containing protein</fullName>
    </recommendedName>
</protein>
<evidence type="ECO:0000313" key="3">
    <source>
        <dbReference type="Proteomes" id="UP001159427"/>
    </source>
</evidence>
<evidence type="ECO:0000313" key="2">
    <source>
        <dbReference type="EMBL" id="CAH3193932.1"/>
    </source>
</evidence>
<sequence length="125" mass="14811">MSTLRDDLDQQSRLNVCLKERKHFVLPGCRVKFAMDMDERDTKRQTHSCYMDEHTRYKVLNDKRNLKRKRQRKNYEIESLKKDLMSADGELNETAVKLQLLESSRNNLTSRSGHSEDSALLDYDE</sequence>
<proteinExistence type="predicted"/>
<organism evidence="2 3">
    <name type="scientific">Porites evermanni</name>
    <dbReference type="NCBI Taxonomy" id="104178"/>
    <lineage>
        <taxon>Eukaryota</taxon>
        <taxon>Metazoa</taxon>
        <taxon>Cnidaria</taxon>
        <taxon>Anthozoa</taxon>
        <taxon>Hexacorallia</taxon>
        <taxon>Scleractinia</taxon>
        <taxon>Fungiina</taxon>
        <taxon>Poritidae</taxon>
        <taxon>Porites</taxon>
    </lineage>
</organism>
<dbReference type="Proteomes" id="UP001159427">
    <property type="component" value="Unassembled WGS sequence"/>
</dbReference>
<evidence type="ECO:0008006" key="4">
    <source>
        <dbReference type="Google" id="ProtNLM"/>
    </source>
</evidence>
<gene>
    <name evidence="2" type="ORF">PEVE_00026802</name>
</gene>
<dbReference type="EMBL" id="CALNXI010003647">
    <property type="protein sequence ID" value="CAH3193932.1"/>
    <property type="molecule type" value="Genomic_DNA"/>
</dbReference>
<accession>A0ABN8SQS1</accession>
<keyword evidence="3" id="KW-1185">Reference proteome</keyword>